<keyword evidence="2" id="KW-1185">Reference proteome</keyword>
<protein>
    <submittedName>
        <fullName evidence="1">Uncharacterized protein</fullName>
    </submittedName>
</protein>
<reference evidence="1 2" key="1">
    <citation type="submission" date="2023-10" db="EMBL/GenBank/DDBJ databases">
        <title>Genome-Wide Identification Analysis in wild type Solanum Pinnatisectum Reveals Some Genes Defensing Phytophthora Infestans.</title>
        <authorList>
            <person name="Sun C."/>
        </authorList>
    </citation>
    <scope>NUCLEOTIDE SEQUENCE [LARGE SCALE GENOMIC DNA]</scope>
    <source>
        <strain evidence="1">LQN</strain>
        <tissue evidence="1">Leaf</tissue>
    </source>
</reference>
<name>A0AAV9L758_9SOLN</name>
<accession>A0AAV9L758</accession>
<evidence type="ECO:0000313" key="2">
    <source>
        <dbReference type="Proteomes" id="UP001311915"/>
    </source>
</evidence>
<sequence>MTELLCHLFFECEYSTNIWGSILLTWIKWPRQIGNWEDELQWVSTRGHKSRPLVRNKCLPYMDERNSRRFSQQHTLAAKQLKKICLQLHTKGHLNLKWKPILDHLNAYPV</sequence>
<comment type="caution">
    <text evidence="1">The sequence shown here is derived from an EMBL/GenBank/DDBJ whole genome shotgun (WGS) entry which is preliminary data.</text>
</comment>
<dbReference type="EMBL" id="JAWPEI010000007">
    <property type="protein sequence ID" value="KAK4721551.1"/>
    <property type="molecule type" value="Genomic_DNA"/>
</dbReference>
<gene>
    <name evidence="1" type="ORF">R3W88_011784</name>
</gene>
<dbReference type="AlphaFoldDB" id="A0AAV9L758"/>
<organism evidence="1 2">
    <name type="scientific">Solanum pinnatisectum</name>
    <name type="common">tansyleaf nightshade</name>
    <dbReference type="NCBI Taxonomy" id="50273"/>
    <lineage>
        <taxon>Eukaryota</taxon>
        <taxon>Viridiplantae</taxon>
        <taxon>Streptophyta</taxon>
        <taxon>Embryophyta</taxon>
        <taxon>Tracheophyta</taxon>
        <taxon>Spermatophyta</taxon>
        <taxon>Magnoliopsida</taxon>
        <taxon>eudicotyledons</taxon>
        <taxon>Gunneridae</taxon>
        <taxon>Pentapetalae</taxon>
        <taxon>asterids</taxon>
        <taxon>lamiids</taxon>
        <taxon>Solanales</taxon>
        <taxon>Solanaceae</taxon>
        <taxon>Solanoideae</taxon>
        <taxon>Solaneae</taxon>
        <taxon>Solanum</taxon>
    </lineage>
</organism>
<dbReference type="Proteomes" id="UP001311915">
    <property type="component" value="Unassembled WGS sequence"/>
</dbReference>
<evidence type="ECO:0000313" key="1">
    <source>
        <dbReference type="EMBL" id="KAK4721551.1"/>
    </source>
</evidence>
<proteinExistence type="predicted"/>